<dbReference type="InterPro" id="IPR023214">
    <property type="entry name" value="HAD_sf"/>
</dbReference>
<dbReference type="SUPFAM" id="SSF49493">
    <property type="entry name" value="HSP40/DnaJ peptide-binding domain"/>
    <property type="match status" value="2"/>
</dbReference>
<feature type="domain" description="J" evidence="3">
    <location>
        <begin position="6"/>
        <end position="71"/>
    </location>
</feature>
<keyword evidence="5" id="KW-1185">Reference proteome</keyword>
<dbReference type="GO" id="GO:0005829">
    <property type="term" value="C:cytosol"/>
    <property type="evidence" value="ECO:0007669"/>
    <property type="project" value="TreeGrafter"/>
</dbReference>
<dbReference type="GO" id="GO:0016791">
    <property type="term" value="F:phosphatase activity"/>
    <property type="evidence" value="ECO:0007669"/>
    <property type="project" value="UniProtKB-ARBA"/>
</dbReference>
<evidence type="ECO:0000256" key="1">
    <source>
        <dbReference type="ARBA" id="ARBA00023186"/>
    </source>
</evidence>
<sequence length="645" mass="70001">MARETQLYDTLSVKPDASQDEIKKGYRKAALKWHPDKNKDSPNASEKFKECSQAYEILSDPEKRKVYDQYGLEFLLRGGGRAPPPESGAGAGGFPGGGGMPGGFGGFDFAGGGMPGGGMPGGGARSFHFSTSGGPGGGGFSFNRPEDIFSEFMRQQSGSAGGMHGDEDFANMFQSFGGGGGAPGAGSRPGRTRTKSSAYQEQRQREHAPEITTVERPLPLTLEELFNGVTKRMKIKRKSFDANGKRVQSDQVLDVPIKPGLKKGSKIKFSGVGDEVEGGRQDLHFIVEEKPHPLYKREDNDLVHTVVLDLKEALTGWKRTVSTIEGKQINLDKGGPTQPGSEDRYPGLGMPISKKVGQRGDFVIKYKVDFPSSLTPFQKQQLKDILVLSYFDDEDDVSSADEITTLLFDCDNTLVLSEELAFEACAELINKICAERGIVMKFTGQSLITEFVGQNFRGMLKTLQKEHGIEISPEDMEKYVLMEEDAVIAKLETSLKPCPGVESVLQELQASGKYQLAVVSSSALRRVKASVDKVDQTKYFKGPDGEDLIYSAATSLPVPTSKPDPAIYLHALEVLKKDASEVLAIEDSKSGAMSATRAGIYTVGYVGPYAEDKRTEMVGVLKEAGAAVVMTDWDEFPAILKAYEA</sequence>
<dbReference type="SFLD" id="SFLDS00003">
    <property type="entry name" value="Haloacid_Dehalogenase"/>
    <property type="match status" value="1"/>
</dbReference>
<dbReference type="AlphaFoldDB" id="A0A9P7U536"/>
<evidence type="ECO:0000313" key="5">
    <source>
        <dbReference type="Proteomes" id="UP000707071"/>
    </source>
</evidence>
<dbReference type="PANTHER" id="PTHR24078">
    <property type="entry name" value="DNAJ HOMOLOG SUBFAMILY C MEMBER"/>
    <property type="match status" value="1"/>
</dbReference>
<dbReference type="SMART" id="SM00271">
    <property type="entry name" value="DnaJ"/>
    <property type="match status" value="1"/>
</dbReference>
<dbReference type="NCBIfam" id="TIGR01509">
    <property type="entry name" value="HAD-SF-IA-v3"/>
    <property type="match status" value="1"/>
</dbReference>
<dbReference type="GO" id="GO:0051087">
    <property type="term" value="F:protein-folding chaperone binding"/>
    <property type="evidence" value="ECO:0007669"/>
    <property type="project" value="TreeGrafter"/>
</dbReference>
<keyword evidence="1" id="KW-0143">Chaperone</keyword>
<evidence type="ECO:0000313" key="4">
    <source>
        <dbReference type="EMBL" id="KAG6303210.1"/>
    </source>
</evidence>
<gene>
    <name evidence="4" type="ORF">E4U09_000695</name>
</gene>
<dbReference type="SFLD" id="SFLDG01129">
    <property type="entry name" value="C1.5:_HAD__Beta-PGM__Phosphata"/>
    <property type="match status" value="1"/>
</dbReference>
<dbReference type="InterPro" id="IPR008971">
    <property type="entry name" value="HSP40/DnaJ_pept-bd"/>
</dbReference>
<feature type="region of interest" description="Disordered" evidence="2">
    <location>
        <begin position="177"/>
        <end position="208"/>
    </location>
</feature>
<dbReference type="GO" id="GO:0006457">
    <property type="term" value="P:protein folding"/>
    <property type="evidence" value="ECO:0007669"/>
    <property type="project" value="InterPro"/>
</dbReference>
<dbReference type="EMBL" id="SRRH01000012">
    <property type="protein sequence ID" value="KAG6303210.1"/>
    <property type="molecule type" value="Genomic_DNA"/>
</dbReference>
<dbReference type="InterPro" id="IPR006439">
    <property type="entry name" value="HAD-SF_hydro_IA"/>
</dbReference>
<dbReference type="InterPro" id="IPR002939">
    <property type="entry name" value="DnaJ_C"/>
</dbReference>
<dbReference type="SUPFAM" id="SSF46565">
    <property type="entry name" value="Chaperone J-domain"/>
    <property type="match status" value="1"/>
</dbReference>
<name>A0A9P7U536_9HYPO</name>
<dbReference type="InterPro" id="IPR023198">
    <property type="entry name" value="PGP-like_dom2"/>
</dbReference>
<dbReference type="GO" id="GO:0006413">
    <property type="term" value="P:translational initiation"/>
    <property type="evidence" value="ECO:0007669"/>
    <property type="project" value="TreeGrafter"/>
</dbReference>
<dbReference type="InterPro" id="IPR036869">
    <property type="entry name" value="J_dom_sf"/>
</dbReference>
<dbReference type="InterPro" id="IPR051339">
    <property type="entry name" value="DnaJ_subfamily_B"/>
</dbReference>
<dbReference type="InterPro" id="IPR036412">
    <property type="entry name" value="HAD-like_sf"/>
</dbReference>
<dbReference type="FunFam" id="1.10.287.110:FF:000136">
    <property type="entry name" value="DnaJ domain-containing protein Psi"/>
    <property type="match status" value="1"/>
</dbReference>
<dbReference type="Gene3D" id="3.40.50.1000">
    <property type="entry name" value="HAD superfamily/HAD-like"/>
    <property type="match status" value="1"/>
</dbReference>
<proteinExistence type="predicted"/>
<organism evidence="4 5">
    <name type="scientific">Claviceps aff. purpurea</name>
    <dbReference type="NCBI Taxonomy" id="1967640"/>
    <lineage>
        <taxon>Eukaryota</taxon>
        <taxon>Fungi</taxon>
        <taxon>Dikarya</taxon>
        <taxon>Ascomycota</taxon>
        <taxon>Pezizomycotina</taxon>
        <taxon>Sordariomycetes</taxon>
        <taxon>Hypocreomycetidae</taxon>
        <taxon>Hypocreales</taxon>
        <taxon>Clavicipitaceae</taxon>
        <taxon>Claviceps</taxon>
    </lineage>
</organism>
<comment type="caution">
    <text evidence="4">The sequence shown here is derived from an EMBL/GenBank/DDBJ whole genome shotgun (WGS) entry which is preliminary data.</text>
</comment>
<dbReference type="Pfam" id="PF01556">
    <property type="entry name" value="DnaJ_C"/>
    <property type="match status" value="1"/>
</dbReference>
<dbReference type="SUPFAM" id="SSF56784">
    <property type="entry name" value="HAD-like"/>
    <property type="match status" value="1"/>
</dbReference>
<dbReference type="CDD" id="cd10747">
    <property type="entry name" value="DnaJ_C"/>
    <property type="match status" value="1"/>
</dbReference>
<dbReference type="Gene3D" id="1.10.287.110">
    <property type="entry name" value="DnaJ domain"/>
    <property type="match status" value="1"/>
</dbReference>
<dbReference type="Gene3D" id="1.10.150.240">
    <property type="entry name" value="Putative phosphatase, domain 2"/>
    <property type="match status" value="1"/>
</dbReference>
<dbReference type="PANTHER" id="PTHR24078:SF553">
    <property type="entry name" value="DNAJ HOMOLOG SUBFAMILY B MEMBER 5"/>
    <property type="match status" value="1"/>
</dbReference>
<accession>A0A9P7U536</accession>
<dbReference type="Pfam" id="PF13419">
    <property type="entry name" value="HAD_2"/>
    <property type="match status" value="1"/>
</dbReference>
<dbReference type="Pfam" id="PF00226">
    <property type="entry name" value="DnaJ"/>
    <property type="match status" value="1"/>
</dbReference>
<dbReference type="FunFam" id="2.60.260.20:FF:000013">
    <property type="entry name" value="DnaJ subfamily B member 11"/>
    <property type="match status" value="1"/>
</dbReference>
<dbReference type="Proteomes" id="UP000707071">
    <property type="component" value="Unassembled WGS sequence"/>
</dbReference>
<dbReference type="CDD" id="cd07505">
    <property type="entry name" value="HAD_BPGM-like"/>
    <property type="match status" value="1"/>
</dbReference>
<dbReference type="FunFam" id="2.60.260.20:FF:000002">
    <property type="entry name" value="Dnaj homolog subfamily b member"/>
    <property type="match status" value="1"/>
</dbReference>
<dbReference type="PRINTS" id="PR00625">
    <property type="entry name" value="JDOMAIN"/>
</dbReference>
<evidence type="ECO:0000259" key="3">
    <source>
        <dbReference type="PROSITE" id="PS50076"/>
    </source>
</evidence>
<dbReference type="GO" id="GO:0051082">
    <property type="term" value="F:unfolded protein binding"/>
    <property type="evidence" value="ECO:0007669"/>
    <property type="project" value="InterPro"/>
</dbReference>
<dbReference type="Gene3D" id="2.60.260.20">
    <property type="entry name" value="Urease metallochaperone UreE, N-terminal domain"/>
    <property type="match status" value="2"/>
</dbReference>
<protein>
    <recommendedName>
        <fullName evidence="3">J domain-containing protein</fullName>
    </recommendedName>
</protein>
<dbReference type="InterPro" id="IPR001623">
    <property type="entry name" value="DnaJ_domain"/>
</dbReference>
<evidence type="ECO:0000256" key="2">
    <source>
        <dbReference type="SAM" id="MobiDB-lite"/>
    </source>
</evidence>
<dbReference type="InterPro" id="IPR041492">
    <property type="entry name" value="HAD_2"/>
</dbReference>
<dbReference type="PROSITE" id="PS50076">
    <property type="entry name" value="DNAJ_2"/>
    <property type="match status" value="1"/>
</dbReference>
<dbReference type="CDD" id="cd06257">
    <property type="entry name" value="DnaJ"/>
    <property type="match status" value="1"/>
</dbReference>
<reference evidence="4 5" key="1">
    <citation type="journal article" date="2020" name="bioRxiv">
        <title>Whole genome comparisons of ergot fungi reveals the divergence and evolution of species within the genus Claviceps are the result of varying mechanisms driving genome evolution and host range expansion.</title>
        <authorList>
            <person name="Wyka S.A."/>
            <person name="Mondo S.J."/>
            <person name="Liu M."/>
            <person name="Dettman J."/>
            <person name="Nalam V."/>
            <person name="Broders K.D."/>
        </authorList>
    </citation>
    <scope>NUCLEOTIDE SEQUENCE [LARGE SCALE GENOMIC DNA]</scope>
    <source>
        <strain evidence="4 5">Clav52</strain>
    </source>
</reference>